<dbReference type="Proteomes" id="UP001497623">
    <property type="component" value="Unassembled WGS sequence"/>
</dbReference>
<dbReference type="PANTHER" id="PTHR36453">
    <property type="entry name" value="SECRETED PROTEIN-RELATED"/>
    <property type="match status" value="1"/>
</dbReference>
<comment type="caution">
    <text evidence="1">The sequence shown here is derived from an EMBL/GenBank/DDBJ whole genome shotgun (WGS) entry which is preliminary data.</text>
</comment>
<feature type="non-terminal residue" evidence="1">
    <location>
        <position position="1"/>
    </location>
</feature>
<protein>
    <recommendedName>
        <fullName evidence="3">Right handed beta helix domain-containing protein</fullName>
    </recommendedName>
</protein>
<evidence type="ECO:0000313" key="2">
    <source>
        <dbReference type="Proteomes" id="UP001497623"/>
    </source>
</evidence>
<evidence type="ECO:0000313" key="1">
    <source>
        <dbReference type="EMBL" id="CAL4064794.1"/>
    </source>
</evidence>
<sequence>VCIAGKSVHYIVDGNKGDDSNSGENSHNAFKTIQRCVDQLMIGQPGEECCIREGRYHEEININGLNGIEGSPFVIKGYEEEIAIWDGTIPIQPEQWDLDEETGICSATIDEDIIALFLDDDLLTAARWPNALWSDKTVFNNSFWGHCMDDSSPGNLIDDGQAGLAESGIDATGAMAILNIGSFVTWSRPVVHHEPGASSFTYNHDMGDNHWNRAHNQYYFEAKLELLDIPGEWFYDMNTKKLYVIPPSSVCPDPSTTSLRGRTVDYGLDITNSKWVTVSNLTFFGAGLTAHSIDHIHSHIDEITIDSVQLKFPSSSRRMLGNYEPPPSQFNVIARATVEHHEKVLGRVSIINCTVEGSEGPALNYAGNNSYIYNNYFGYNDWTCVLDTAGGTINGGGERNEFFRNNMYFNGNSAGLRPGNFATIKENHIWAQNTGEIQNDGSSVQVQNDPQLGIHIINNWIHDSTKSAIRFDGGGQKLGVGGYVGDNVAWKCGGIVIKGDNHTIVNNLAMDKDREDKCSLCVIYRLRSDPVIENNNTIVINNGASKADGGTHSGTHGDRWPLAGKIVENNLSDMEIKKYMVDPDNWDFRPLEDGALNNGTEVKGPYQPGFSLTYWIPGRRLYKTSTPIPPSDSSVSYLRDAVMFLEAHDFDEHEFYLGTDESAVESATSDDNEFQYSLLEGNMFLLPDLSPNTQYFWRVDTRWGGYHYKGDVWNFITYK</sequence>
<organism evidence="1 2">
    <name type="scientific">Meganyctiphanes norvegica</name>
    <name type="common">Northern krill</name>
    <name type="synonym">Thysanopoda norvegica</name>
    <dbReference type="NCBI Taxonomy" id="48144"/>
    <lineage>
        <taxon>Eukaryota</taxon>
        <taxon>Metazoa</taxon>
        <taxon>Ecdysozoa</taxon>
        <taxon>Arthropoda</taxon>
        <taxon>Crustacea</taxon>
        <taxon>Multicrustacea</taxon>
        <taxon>Malacostraca</taxon>
        <taxon>Eumalacostraca</taxon>
        <taxon>Eucarida</taxon>
        <taxon>Euphausiacea</taxon>
        <taxon>Euphausiidae</taxon>
        <taxon>Meganyctiphanes</taxon>
    </lineage>
</organism>
<dbReference type="EMBL" id="CAXKWB010001543">
    <property type="protein sequence ID" value="CAL4064794.1"/>
    <property type="molecule type" value="Genomic_DNA"/>
</dbReference>
<reference evidence="1 2" key="1">
    <citation type="submission" date="2024-05" db="EMBL/GenBank/DDBJ databases">
        <authorList>
            <person name="Wallberg A."/>
        </authorList>
    </citation>
    <scope>NUCLEOTIDE SEQUENCE [LARGE SCALE GENOMIC DNA]</scope>
</reference>
<dbReference type="PANTHER" id="PTHR36453:SF1">
    <property type="entry name" value="RIGHT HANDED BETA HELIX DOMAIN-CONTAINING PROTEIN"/>
    <property type="match status" value="1"/>
</dbReference>
<dbReference type="AlphaFoldDB" id="A0AAV2PTV9"/>
<keyword evidence="2" id="KW-1185">Reference proteome</keyword>
<dbReference type="InterPro" id="IPR012334">
    <property type="entry name" value="Pectin_lyas_fold"/>
</dbReference>
<accession>A0AAV2PTV9</accession>
<dbReference type="InterPro" id="IPR011050">
    <property type="entry name" value="Pectin_lyase_fold/virulence"/>
</dbReference>
<dbReference type="Gene3D" id="2.160.20.10">
    <property type="entry name" value="Single-stranded right-handed beta-helix, Pectin lyase-like"/>
    <property type="match status" value="2"/>
</dbReference>
<name>A0AAV2PTV9_MEGNR</name>
<proteinExistence type="predicted"/>
<dbReference type="SUPFAM" id="SSF51126">
    <property type="entry name" value="Pectin lyase-like"/>
    <property type="match status" value="1"/>
</dbReference>
<gene>
    <name evidence="1" type="ORF">MNOR_LOCUS4252</name>
</gene>
<evidence type="ECO:0008006" key="3">
    <source>
        <dbReference type="Google" id="ProtNLM"/>
    </source>
</evidence>